<feature type="signal peptide" evidence="3">
    <location>
        <begin position="1"/>
        <end position="34"/>
    </location>
</feature>
<feature type="region of interest" description="Disordered" evidence="1">
    <location>
        <begin position="334"/>
        <end position="377"/>
    </location>
</feature>
<evidence type="ECO:0000256" key="2">
    <source>
        <dbReference type="SAM" id="Phobius"/>
    </source>
</evidence>
<dbReference type="AlphaFoldDB" id="A0A914LCA3"/>
<feature type="transmembrane region" description="Helical" evidence="2">
    <location>
        <begin position="386"/>
        <end position="408"/>
    </location>
</feature>
<keyword evidence="2" id="KW-0472">Membrane</keyword>
<name>A0A914LCA3_MELIC</name>
<sequence length="559" mass="61670">MLVYYLDTGPGTSKSSTLCSLLLLLLVIATLLVCEVPGQMKEEIVGVANHKKIGNNVTLVNYTIIANEENFNSFLYMQRFPNSCEAYIDKNFIEFNIDGKTCIMDLLSRNKSNNNRIKFKAGVRNKGGQCFGSGTKVQESFNNTMPFVYSKNNKDVERLSKGPHYTHERICKRKEACGLCMPWTILEVSWTRTDDDYYAFTRLVGEATPGKKDKAKSDGSEDKTVNIEIENEQRFTMNFGGKPLTHEQTFDSSAAPLIVDKIKCVPRSAPFVAPETWTITNDNLKGERLLVFSLLPASASVVLNGKKLVGTPARQKCHLFVQFERPDYELLFVSPPPPTTTTTTTTPEPEAETCAPCECPTTSSETATETTTTSASAETKSSTSPVWIYLFIFILVGFIVTNAGWFFFNKKKDENKLKKEKMPRSIVITTGDSEYGPEVNTAIQVDAESAMTAQEDGKSTRPRSVVITTGDSEYGPEVNTAIQVDVESANTAQEDGKSTTAPVDVEQAQSAKTAREDGKSTTAEVDVGQTQEDDGEIEEGEDTETVTPVETETLPELEE</sequence>
<evidence type="ECO:0000313" key="4">
    <source>
        <dbReference type="Proteomes" id="UP000887563"/>
    </source>
</evidence>
<organism evidence="4 5">
    <name type="scientific">Meloidogyne incognita</name>
    <name type="common">Southern root-knot nematode worm</name>
    <name type="synonym">Oxyuris incognita</name>
    <dbReference type="NCBI Taxonomy" id="6306"/>
    <lineage>
        <taxon>Eukaryota</taxon>
        <taxon>Metazoa</taxon>
        <taxon>Ecdysozoa</taxon>
        <taxon>Nematoda</taxon>
        <taxon>Chromadorea</taxon>
        <taxon>Rhabditida</taxon>
        <taxon>Tylenchina</taxon>
        <taxon>Tylenchomorpha</taxon>
        <taxon>Tylenchoidea</taxon>
        <taxon>Meloidogynidae</taxon>
        <taxon>Meloidogyninae</taxon>
        <taxon>Meloidogyne</taxon>
        <taxon>Meloidogyne incognita group</taxon>
    </lineage>
</organism>
<keyword evidence="4" id="KW-1185">Reference proteome</keyword>
<evidence type="ECO:0000256" key="1">
    <source>
        <dbReference type="SAM" id="MobiDB-lite"/>
    </source>
</evidence>
<evidence type="ECO:0000313" key="5">
    <source>
        <dbReference type="WBParaSite" id="Minc3s00412g11881"/>
    </source>
</evidence>
<feature type="chain" id="PRO_5036881893" evidence="3">
    <location>
        <begin position="35"/>
        <end position="559"/>
    </location>
</feature>
<reference evidence="5" key="1">
    <citation type="submission" date="2022-11" db="UniProtKB">
        <authorList>
            <consortium name="WormBaseParasite"/>
        </authorList>
    </citation>
    <scope>IDENTIFICATION</scope>
</reference>
<proteinExistence type="predicted"/>
<dbReference type="WBParaSite" id="Minc3s00412g11881">
    <property type="protein sequence ID" value="Minc3s00412g11881"/>
    <property type="gene ID" value="Minc3s00412g11881"/>
</dbReference>
<evidence type="ECO:0000256" key="3">
    <source>
        <dbReference type="SAM" id="SignalP"/>
    </source>
</evidence>
<accession>A0A914LCA3</accession>
<feature type="region of interest" description="Disordered" evidence="1">
    <location>
        <begin position="490"/>
        <end position="559"/>
    </location>
</feature>
<dbReference type="Proteomes" id="UP000887563">
    <property type="component" value="Unplaced"/>
</dbReference>
<feature type="compositionally biased region" description="Low complexity" evidence="1">
    <location>
        <begin position="340"/>
        <end position="377"/>
    </location>
</feature>
<feature type="compositionally biased region" description="Acidic residues" evidence="1">
    <location>
        <begin position="531"/>
        <end position="544"/>
    </location>
</feature>
<keyword evidence="2" id="KW-1133">Transmembrane helix</keyword>
<keyword evidence="2" id="KW-0812">Transmembrane</keyword>
<feature type="compositionally biased region" description="Polar residues" evidence="1">
    <location>
        <begin position="490"/>
        <end position="512"/>
    </location>
</feature>
<protein>
    <submittedName>
        <fullName evidence="5">Uncharacterized protein</fullName>
    </submittedName>
</protein>
<keyword evidence="3" id="KW-0732">Signal</keyword>